<reference evidence="2 3" key="1">
    <citation type="journal article" date="2019" name="Int. J. Syst. Evol. Microbiol.">
        <title>The Global Catalogue of Microorganisms (GCM) 10K type strain sequencing project: providing services to taxonomists for standard genome sequencing and annotation.</title>
        <authorList>
            <consortium name="The Broad Institute Genomics Platform"/>
            <consortium name="The Broad Institute Genome Sequencing Center for Infectious Disease"/>
            <person name="Wu L."/>
            <person name="Ma J."/>
        </authorList>
    </citation>
    <scope>NUCLEOTIDE SEQUENCE [LARGE SCALE GENOMIC DNA]</scope>
    <source>
        <strain evidence="2 3">JCM 13595</strain>
    </source>
</reference>
<dbReference type="EMBL" id="BAAAMN010000041">
    <property type="protein sequence ID" value="GAA2038823.1"/>
    <property type="molecule type" value="Genomic_DNA"/>
</dbReference>
<accession>A0ABN2UL82</accession>
<gene>
    <name evidence="2" type="ORF">GCM10009720_19070</name>
</gene>
<evidence type="ECO:0000313" key="3">
    <source>
        <dbReference type="Proteomes" id="UP001501461"/>
    </source>
</evidence>
<evidence type="ECO:0000256" key="1">
    <source>
        <dbReference type="SAM" id="MobiDB-lite"/>
    </source>
</evidence>
<organism evidence="2 3">
    <name type="scientific">Yaniella flava</name>
    <dbReference type="NCBI Taxonomy" id="287930"/>
    <lineage>
        <taxon>Bacteria</taxon>
        <taxon>Bacillati</taxon>
        <taxon>Actinomycetota</taxon>
        <taxon>Actinomycetes</taxon>
        <taxon>Micrococcales</taxon>
        <taxon>Micrococcaceae</taxon>
        <taxon>Yaniella</taxon>
    </lineage>
</organism>
<name>A0ABN2UL82_9MICC</name>
<dbReference type="Proteomes" id="UP001501461">
    <property type="component" value="Unassembled WGS sequence"/>
</dbReference>
<sequence>MADPLTERLLKHQRLDSETEESFAPIPPDQDPPRERYVESFTEEENALLNSDEPTLVEVDSFTGDIISVEKRDHSIPVAFR</sequence>
<feature type="region of interest" description="Disordered" evidence="1">
    <location>
        <begin position="12"/>
        <end position="34"/>
    </location>
</feature>
<protein>
    <submittedName>
        <fullName evidence="2">Uncharacterized protein</fullName>
    </submittedName>
</protein>
<proteinExistence type="predicted"/>
<evidence type="ECO:0000313" key="2">
    <source>
        <dbReference type="EMBL" id="GAA2038823.1"/>
    </source>
</evidence>
<comment type="caution">
    <text evidence="2">The sequence shown here is derived from an EMBL/GenBank/DDBJ whole genome shotgun (WGS) entry which is preliminary data.</text>
</comment>
<keyword evidence="3" id="KW-1185">Reference proteome</keyword>